<reference evidence="8" key="1">
    <citation type="journal article" date="2014" name="PLoS ONE">
        <title>Transcriptome-Based Identification of ABC Transporters in the Western Tarnished Plant Bug Lygus hesperus.</title>
        <authorList>
            <person name="Hull J.J."/>
            <person name="Chaney K."/>
            <person name="Geib S.M."/>
            <person name="Fabrick J.A."/>
            <person name="Brent C.S."/>
            <person name="Walsh D."/>
            <person name="Lavine L.C."/>
        </authorList>
    </citation>
    <scope>NUCLEOTIDE SEQUENCE</scope>
</reference>
<evidence type="ECO:0000256" key="2">
    <source>
        <dbReference type="ARBA" id="ARBA00022448"/>
    </source>
</evidence>
<dbReference type="InterPro" id="IPR014710">
    <property type="entry name" value="RmlC-like_jellyroll"/>
</dbReference>
<evidence type="ECO:0000256" key="3">
    <source>
        <dbReference type="ARBA" id="ARBA00022475"/>
    </source>
</evidence>
<dbReference type="PANTHER" id="PTHR10110">
    <property type="entry name" value="SODIUM/HYDROGEN EXCHANGER"/>
    <property type="match status" value="1"/>
</dbReference>
<feature type="compositionally biased region" description="Basic residues" evidence="5">
    <location>
        <begin position="1022"/>
        <end position="1032"/>
    </location>
</feature>
<evidence type="ECO:0000256" key="5">
    <source>
        <dbReference type="SAM" id="MobiDB-lite"/>
    </source>
</evidence>
<keyword evidence="6" id="KW-1133">Transmembrane helix</keyword>
<keyword evidence="4" id="KW-0406">Ion transport</keyword>
<dbReference type="GO" id="GO:0051453">
    <property type="term" value="P:regulation of intracellular pH"/>
    <property type="evidence" value="ECO:0007669"/>
    <property type="project" value="TreeGrafter"/>
</dbReference>
<dbReference type="CDD" id="cd00038">
    <property type="entry name" value="CAP_ED"/>
    <property type="match status" value="1"/>
</dbReference>
<reference evidence="8" key="2">
    <citation type="submission" date="2014-07" db="EMBL/GenBank/DDBJ databases">
        <authorList>
            <person name="Hull J."/>
        </authorList>
    </citation>
    <scope>NUCLEOTIDE SEQUENCE</scope>
</reference>
<feature type="transmembrane region" description="Helical" evidence="6">
    <location>
        <begin position="13"/>
        <end position="35"/>
    </location>
</feature>
<proteinExistence type="predicted"/>
<organism evidence="8">
    <name type="scientific">Lygus hesperus</name>
    <name type="common">Western plant bug</name>
    <dbReference type="NCBI Taxonomy" id="30085"/>
    <lineage>
        <taxon>Eukaryota</taxon>
        <taxon>Metazoa</taxon>
        <taxon>Ecdysozoa</taxon>
        <taxon>Arthropoda</taxon>
        <taxon>Hexapoda</taxon>
        <taxon>Insecta</taxon>
        <taxon>Pterygota</taxon>
        <taxon>Neoptera</taxon>
        <taxon>Paraneoptera</taxon>
        <taxon>Hemiptera</taxon>
        <taxon>Heteroptera</taxon>
        <taxon>Panheteroptera</taxon>
        <taxon>Cimicomorpha</taxon>
        <taxon>Miridae</taxon>
        <taxon>Mirini</taxon>
        <taxon>Lygus</taxon>
    </lineage>
</organism>
<feature type="compositionally biased region" description="Acidic residues" evidence="5">
    <location>
        <begin position="975"/>
        <end position="997"/>
    </location>
</feature>
<dbReference type="PANTHER" id="PTHR10110:SF86">
    <property type="entry name" value="SODIUM_HYDROGEN EXCHANGER 7"/>
    <property type="match status" value="1"/>
</dbReference>
<dbReference type="Gene3D" id="2.60.120.10">
    <property type="entry name" value="Jelly Rolls"/>
    <property type="match status" value="1"/>
</dbReference>
<dbReference type="InterPro" id="IPR018490">
    <property type="entry name" value="cNMP-bd_dom_sf"/>
</dbReference>
<dbReference type="InterPro" id="IPR018422">
    <property type="entry name" value="Cation/H_exchanger_CPA1"/>
</dbReference>
<evidence type="ECO:0000256" key="6">
    <source>
        <dbReference type="SAM" id="Phobius"/>
    </source>
</evidence>
<accession>A0A0A9XIP5</accession>
<evidence type="ECO:0000256" key="1">
    <source>
        <dbReference type="ARBA" id="ARBA00004651"/>
    </source>
</evidence>
<comment type="subcellular location">
    <subcellularLocation>
        <location evidence="1">Cell membrane</location>
        <topology evidence="1">Multi-pass membrane protein</topology>
    </subcellularLocation>
</comment>
<evidence type="ECO:0000313" key="8">
    <source>
        <dbReference type="EMBL" id="JAG19864.1"/>
    </source>
</evidence>
<feature type="region of interest" description="Disordered" evidence="5">
    <location>
        <begin position="1089"/>
        <end position="1135"/>
    </location>
</feature>
<feature type="region of interest" description="Disordered" evidence="5">
    <location>
        <begin position="966"/>
        <end position="1037"/>
    </location>
</feature>
<feature type="transmembrane region" description="Helical" evidence="6">
    <location>
        <begin position="424"/>
        <end position="448"/>
    </location>
</feature>
<feature type="domain" description="Cyclic nucleotide-binding" evidence="7">
    <location>
        <begin position="718"/>
        <end position="824"/>
    </location>
</feature>
<dbReference type="GO" id="GO:0015385">
    <property type="term" value="F:sodium:proton antiporter activity"/>
    <property type="evidence" value="ECO:0007669"/>
    <property type="project" value="InterPro"/>
</dbReference>
<sequence length="1219" mass="139238">KSFPIAAVDVASFLGWLLFCSLPALFTGLFYRYLLNFAYNEIIAQAALSLTTIVFCYWFAEFLGGGGALSVLCFGIATGCSKLKFSSEAEKFFGFFWTSLRFVCSNTVYLLAGVLLGAQTQISKSTDLGFVLVFYGMCMMSRTIALVTMGLIYIARSGWIAWKHYVVALWGVYKGSPNLILAVYVFVVLRYPHGFEVLMYVTCNILLSLFVNVIALNQLLRAIGMYDLSQSRILNMDAAVILVNHCREKSIMSLKMDRVIADANWLVVDQTTKLPHPYSRILADIEASGNDQNAHARVITCMECNAESVAPLTKKELIDLTLEAKHRILKAQMMSFWKQSENGTLSGHGYRFLVNLVEMASVRDDPLLSLKDLKIQREGSLTLRRLKAFFGYLYTITSTTHRFIPTNWLRALCFRICTSRAFQIMMACLCLIDLGLLINFLVVYYFQYENEIRSGRITKNNVYQLFDFIFFSIFFLEFMIYLLGIGVVQYFQSNVSKIDFATGVVIRPTELGMILDSYYRSEIVNLMLVDRCIIFTKTLLLLRFARIYIFIVALIPKMLNVVDRRMDDDLIKAYDIGKAYIIALDKVIKFLGYIVDNEIVFSYLTEYMENERRIVTKELGLIQKDRPTIAITIKTRHAVRHVINTMNDCVDDMKEEGMLDWSENQTLKSALLKVKKRIRNLILISPSPPDWIIKEVPWLFGDHETCNFFSEHAMLSSYAQKDIIIYHGDEPYGLYILVSGLVRSYYKPSDTTTFLAKTFGVLPNYDFFMNHLKLDTPQEEFIIGGGNVIGEIGVITGRKYDMTVVCETSCQVYYIPWKIIQAVVHDSSNAPVIKSRIWKAVAIKIGVNLLPYTPRFQGWSREKLLLYLQRGVVPVLDNVTIVNINNEIIEDLLLVEGMGMDMATRSIFYGPMMIPRTIQKLLLPNSPLWDYPTDYQTHLLVIPCTHAYVEDMMGPEGLFKGNYKEVESNEKGEHEEEGAEEDDDEGEEDDDDEDVEEVKELKDKKEEKGVKEIEKVDENTSKSKKSCQHKQKLTPEMLLKLRRKKRSKRITFLDYIPTLAGPLEGNIASTTFIIKSKRDKEVRTMHNRNNNVDSSIKYTQDIEESSEIGSAKDEDAEVSQTSTKQKTKKSKSYSFGDRFSTHSGLSQIVRKASDVPKKIELMVIESESDIDESLNEKEMQTSLRINKNHRTMKRFLRGIKTTSREIDDPSLASSSGNIM</sequence>
<dbReference type="InterPro" id="IPR000595">
    <property type="entry name" value="cNMP-bd_dom"/>
</dbReference>
<keyword evidence="3" id="KW-1003">Cell membrane</keyword>
<protein>
    <submittedName>
        <fullName evidence="8">Sodium/hydrogen exchanger 10</fullName>
    </submittedName>
</protein>
<feature type="compositionally biased region" description="Polar residues" evidence="5">
    <location>
        <begin position="1089"/>
        <end position="1098"/>
    </location>
</feature>
<feature type="transmembrane region" description="Helical" evidence="6">
    <location>
        <begin position="132"/>
        <end position="155"/>
    </location>
</feature>
<name>A0A0A9XIP5_LYGHE</name>
<feature type="transmembrane region" description="Helical" evidence="6">
    <location>
        <begin position="468"/>
        <end position="491"/>
    </location>
</feature>
<feature type="transmembrane region" description="Helical" evidence="6">
    <location>
        <begin position="540"/>
        <end position="559"/>
    </location>
</feature>
<gene>
    <name evidence="8" type="primary">Slc9a10_9</name>
    <name evidence="8" type="ORF">CM83_23485</name>
</gene>
<dbReference type="GO" id="GO:0015386">
    <property type="term" value="F:potassium:proton antiporter activity"/>
    <property type="evidence" value="ECO:0007669"/>
    <property type="project" value="TreeGrafter"/>
</dbReference>
<evidence type="ECO:0000259" key="7">
    <source>
        <dbReference type="PROSITE" id="PS50042"/>
    </source>
</evidence>
<feature type="transmembrane region" description="Helical" evidence="6">
    <location>
        <begin position="92"/>
        <end position="112"/>
    </location>
</feature>
<evidence type="ECO:0000256" key="4">
    <source>
        <dbReference type="ARBA" id="ARBA00023065"/>
    </source>
</evidence>
<keyword evidence="6" id="KW-0812">Transmembrane</keyword>
<feature type="non-terminal residue" evidence="8">
    <location>
        <position position="1"/>
    </location>
</feature>
<dbReference type="GO" id="GO:0098719">
    <property type="term" value="P:sodium ion import across plasma membrane"/>
    <property type="evidence" value="ECO:0007669"/>
    <property type="project" value="TreeGrafter"/>
</dbReference>
<keyword evidence="2" id="KW-0813">Transport</keyword>
<dbReference type="PROSITE" id="PS50042">
    <property type="entry name" value="CNMP_BINDING_3"/>
    <property type="match status" value="1"/>
</dbReference>
<dbReference type="SUPFAM" id="SSF51206">
    <property type="entry name" value="cAMP-binding domain-like"/>
    <property type="match status" value="1"/>
</dbReference>
<feature type="transmembrane region" description="Helical" evidence="6">
    <location>
        <begin position="197"/>
        <end position="216"/>
    </location>
</feature>
<dbReference type="GO" id="GO:0005886">
    <property type="term" value="C:plasma membrane"/>
    <property type="evidence" value="ECO:0007669"/>
    <property type="project" value="UniProtKB-SubCell"/>
</dbReference>
<dbReference type="EMBL" id="GBHO01023740">
    <property type="protein sequence ID" value="JAG19864.1"/>
    <property type="molecule type" value="Transcribed_RNA"/>
</dbReference>
<feature type="transmembrane region" description="Helical" evidence="6">
    <location>
        <begin position="167"/>
        <end position="191"/>
    </location>
</feature>
<keyword evidence="6" id="KW-0472">Membrane</keyword>
<dbReference type="AlphaFoldDB" id="A0A0A9XIP5"/>
<feature type="compositionally biased region" description="Basic and acidic residues" evidence="5">
    <location>
        <begin position="998"/>
        <end position="1021"/>
    </location>
</feature>